<dbReference type="Proteomes" id="UP000177331">
    <property type="component" value="Unassembled WGS sequence"/>
</dbReference>
<accession>A0A1F7W3H1</accession>
<reference evidence="2 3" key="1">
    <citation type="journal article" date="2016" name="Nat. Commun.">
        <title>Thousands of microbial genomes shed light on interconnected biogeochemical processes in an aquifer system.</title>
        <authorList>
            <person name="Anantharaman K."/>
            <person name="Brown C.T."/>
            <person name="Hug L.A."/>
            <person name="Sharon I."/>
            <person name="Castelle C.J."/>
            <person name="Probst A.J."/>
            <person name="Thomas B.C."/>
            <person name="Singh A."/>
            <person name="Wilkins M.J."/>
            <person name="Karaoz U."/>
            <person name="Brodie E.L."/>
            <person name="Williams K.H."/>
            <person name="Hubbard S.S."/>
            <person name="Banfield J.F."/>
        </authorList>
    </citation>
    <scope>NUCLEOTIDE SEQUENCE [LARGE SCALE GENOMIC DNA]</scope>
</reference>
<evidence type="ECO:0000313" key="2">
    <source>
        <dbReference type="EMBL" id="OGL97352.1"/>
    </source>
</evidence>
<evidence type="ECO:0000313" key="3">
    <source>
        <dbReference type="Proteomes" id="UP000177331"/>
    </source>
</evidence>
<evidence type="ECO:0000256" key="1">
    <source>
        <dbReference type="SAM" id="MobiDB-lite"/>
    </source>
</evidence>
<dbReference type="PROSITE" id="PS51257">
    <property type="entry name" value="PROKAR_LIPOPROTEIN"/>
    <property type="match status" value="1"/>
</dbReference>
<sequence>MRVHSVLFFFVSAFIGCRRPEYPSIAAPPSTFENPKPAPPQEPPPPQTVKSKPTWVTRSFKDWLQVSCTRDATRCEPMGRVTVLVEFTHKGCKEFKQQIDNQAGLIQGYAPEHQFFLVVAASDALTRKIFDDGRDYIYPCRVFLYDDTLKADKKIPNEDQQLVELCVDATSVSDHECHSELLEKKLYAP</sequence>
<organism evidence="2 3">
    <name type="scientific">Candidatus Uhrbacteria bacterium RIFOXYB2_FULL_45_11</name>
    <dbReference type="NCBI Taxonomy" id="1802421"/>
    <lineage>
        <taxon>Bacteria</taxon>
        <taxon>Candidatus Uhriibacteriota</taxon>
    </lineage>
</organism>
<proteinExistence type="predicted"/>
<dbReference type="STRING" id="1802421.A2318_02705"/>
<dbReference type="EMBL" id="MGFD01000050">
    <property type="protein sequence ID" value="OGL97352.1"/>
    <property type="molecule type" value="Genomic_DNA"/>
</dbReference>
<feature type="compositionally biased region" description="Pro residues" evidence="1">
    <location>
        <begin position="36"/>
        <end position="47"/>
    </location>
</feature>
<name>A0A1F7W3H1_9BACT</name>
<protein>
    <submittedName>
        <fullName evidence="2">Uncharacterized protein</fullName>
    </submittedName>
</protein>
<comment type="caution">
    <text evidence="2">The sequence shown here is derived from an EMBL/GenBank/DDBJ whole genome shotgun (WGS) entry which is preliminary data.</text>
</comment>
<dbReference type="AlphaFoldDB" id="A0A1F7W3H1"/>
<gene>
    <name evidence="2" type="ORF">A2318_02705</name>
</gene>
<feature type="region of interest" description="Disordered" evidence="1">
    <location>
        <begin position="26"/>
        <end position="52"/>
    </location>
</feature>